<sequence>MTSSATTLATTIATTINKPYVLASVFASGVKISSEFLGDITASQLKIVYFISFFLINGISVSLPGRLDGELAKEIQDEKKNKQKNKQKTKLTASPISITGGRTLVAPAPWAFAIWGPIYITEFLLVLLITISPPTSPLLKTFLPTAPYWFLASLSQSLWCLSFRSTYVKSSNPFYNLSSPIYLTLTSLFLLKIHAMLTKLAVPWYTHLPITLHAGWTLCASIVNVNGSLAYSGFSNKVLRVVGHGSVIAAVSAAWTVARMGGGGGIAGVVTWALTAVGGGMKERIKNGEGNMEGAKTQEIISYAGAVATAGIAVWGGGKQNSGGGWGNKVGEGMQLF</sequence>
<gene>
    <name evidence="2" type="ORF">TrCOL_g1081</name>
</gene>
<dbReference type="Proteomes" id="UP001165065">
    <property type="component" value="Unassembled WGS sequence"/>
</dbReference>
<evidence type="ECO:0000313" key="2">
    <source>
        <dbReference type="EMBL" id="GMI29518.1"/>
    </source>
</evidence>
<feature type="transmembrane region" description="Helical" evidence="1">
    <location>
        <begin position="263"/>
        <end position="280"/>
    </location>
</feature>
<dbReference type="OrthoDB" id="5586934at2759"/>
<feature type="transmembrane region" description="Helical" evidence="1">
    <location>
        <begin position="110"/>
        <end position="131"/>
    </location>
</feature>
<accession>A0A9W7G1U5</accession>
<keyword evidence="1" id="KW-0812">Transmembrane</keyword>
<proteinExistence type="predicted"/>
<feature type="transmembrane region" description="Helical" evidence="1">
    <location>
        <begin position="300"/>
        <end position="318"/>
    </location>
</feature>
<organism evidence="2 3">
    <name type="scientific">Triparma columacea</name>
    <dbReference type="NCBI Taxonomy" id="722753"/>
    <lineage>
        <taxon>Eukaryota</taxon>
        <taxon>Sar</taxon>
        <taxon>Stramenopiles</taxon>
        <taxon>Ochrophyta</taxon>
        <taxon>Bolidophyceae</taxon>
        <taxon>Parmales</taxon>
        <taxon>Triparmaceae</taxon>
        <taxon>Triparma</taxon>
    </lineage>
</organism>
<evidence type="ECO:0000313" key="3">
    <source>
        <dbReference type="Proteomes" id="UP001165065"/>
    </source>
</evidence>
<feature type="transmembrane region" description="Helical" evidence="1">
    <location>
        <begin position="174"/>
        <end position="193"/>
    </location>
</feature>
<reference evidence="3" key="1">
    <citation type="journal article" date="2023" name="Commun. Biol.">
        <title>Genome analysis of Parmales, the sister group of diatoms, reveals the evolutionary specialization of diatoms from phago-mixotrophs to photoautotrophs.</title>
        <authorList>
            <person name="Ban H."/>
            <person name="Sato S."/>
            <person name="Yoshikawa S."/>
            <person name="Yamada K."/>
            <person name="Nakamura Y."/>
            <person name="Ichinomiya M."/>
            <person name="Sato N."/>
            <person name="Blanc-Mathieu R."/>
            <person name="Endo H."/>
            <person name="Kuwata A."/>
            <person name="Ogata H."/>
        </authorList>
    </citation>
    <scope>NUCLEOTIDE SEQUENCE [LARGE SCALE GENOMIC DNA]</scope>
</reference>
<protein>
    <submittedName>
        <fullName evidence="2">Uncharacterized protein</fullName>
    </submittedName>
</protein>
<feature type="transmembrane region" description="Helical" evidence="1">
    <location>
        <begin position="146"/>
        <end position="162"/>
    </location>
</feature>
<keyword evidence="3" id="KW-1185">Reference proteome</keyword>
<feature type="transmembrane region" description="Helical" evidence="1">
    <location>
        <begin position="213"/>
        <end position="231"/>
    </location>
</feature>
<dbReference type="AlphaFoldDB" id="A0A9W7G1U5"/>
<name>A0A9W7G1U5_9STRA</name>
<evidence type="ECO:0000256" key="1">
    <source>
        <dbReference type="SAM" id="Phobius"/>
    </source>
</evidence>
<keyword evidence="1" id="KW-1133">Transmembrane helix</keyword>
<keyword evidence="1" id="KW-0472">Membrane</keyword>
<feature type="transmembrane region" description="Helical" evidence="1">
    <location>
        <begin position="238"/>
        <end position="257"/>
    </location>
</feature>
<comment type="caution">
    <text evidence="2">The sequence shown here is derived from an EMBL/GenBank/DDBJ whole genome shotgun (WGS) entry which is preliminary data.</text>
</comment>
<dbReference type="PANTHER" id="PTHR33802:SF1">
    <property type="entry name" value="XK-RELATED PROTEIN"/>
    <property type="match status" value="1"/>
</dbReference>
<dbReference type="EMBL" id="BRYA01000684">
    <property type="protein sequence ID" value="GMI29518.1"/>
    <property type="molecule type" value="Genomic_DNA"/>
</dbReference>
<dbReference type="PANTHER" id="PTHR33802">
    <property type="entry name" value="SI:CH211-161H7.5-RELATED"/>
    <property type="match status" value="1"/>
</dbReference>